<accession>D6X1D9</accession>
<feature type="transmembrane region" description="Helical" evidence="6">
    <location>
        <begin position="174"/>
        <end position="193"/>
    </location>
</feature>
<dbReference type="GO" id="GO:0004252">
    <property type="term" value="F:serine-type endopeptidase activity"/>
    <property type="evidence" value="ECO:0000318"/>
    <property type="project" value="GO_Central"/>
</dbReference>
<reference evidence="8 9" key="2">
    <citation type="journal article" date="2010" name="Nucleic Acids Res.">
        <title>BeetleBase in 2010: revisions to provide comprehensive genomic information for Tribolium castaneum.</title>
        <authorList>
            <person name="Kim H.S."/>
            <person name="Murphy T."/>
            <person name="Xia J."/>
            <person name="Caragea D."/>
            <person name="Park Y."/>
            <person name="Beeman R.W."/>
            <person name="Lorenzen M.D."/>
            <person name="Butcher S."/>
            <person name="Manak J.R."/>
            <person name="Brown S.J."/>
        </authorList>
    </citation>
    <scope>GENOME REANNOTATION</scope>
    <source>
        <strain evidence="8 9">Georgia GA2</strain>
    </source>
</reference>
<evidence type="ECO:0000256" key="1">
    <source>
        <dbReference type="ARBA" id="ARBA00004141"/>
    </source>
</evidence>
<dbReference type="OrthoDB" id="418595at2759"/>
<dbReference type="PANTHER" id="PTHR45840:SF10">
    <property type="entry name" value="RHOMBOID PROTEASE"/>
    <property type="match status" value="1"/>
</dbReference>
<keyword evidence="4 6" id="KW-1133">Transmembrane helix</keyword>
<evidence type="ECO:0000313" key="9">
    <source>
        <dbReference type="Proteomes" id="UP000007266"/>
    </source>
</evidence>
<comment type="subcellular location">
    <subcellularLocation>
        <location evidence="1">Membrane</location>
        <topology evidence="1">Multi-pass membrane protein</topology>
    </subcellularLocation>
</comment>
<evidence type="ECO:0000256" key="4">
    <source>
        <dbReference type="ARBA" id="ARBA00022989"/>
    </source>
</evidence>
<evidence type="ECO:0000256" key="6">
    <source>
        <dbReference type="SAM" id="Phobius"/>
    </source>
</evidence>
<keyword evidence="9" id="KW-1185">Reference proteome</keyword>
<dbReference type="Pfam" id="PF01694">
    <property type="entry name" value="Rhomboid"/>
    <property type="match status" value="1"/>
</dbReference>
<dbReference type="Gene3D" id="1.20.1540.10">
    <property type="entry name" value="Rhomboid-like"/>
    <property type="match status" value="1"/>
</dbReference>
<dbReference type="EMBL" id="KQ971372">
    <property type="protein sequence ID" value="EFA09503.2"/>
    <property type="molecule type" value="Genomic_DNA"/>
</dbReference>
<dbReference type="AlphaFoldDB" id="D6X1D9"/>
<feature type="transmembrane region" description="Helical" evidence="6">
    <location>
        <begin position="235"/>
        <end position="259"/>
    </location>
</feature>
<dbReference type="OMA" id="NHNRNPR"/>
<comment type="similarity">
    <text evidence="2">Belongs to the peptidase S54 family.</text>
</comment>
<dbReference type="STRING" id="7070.D6X1D9"/>
<evidence type="ECO:0000256" key="2">
    <source>
        <dbReference type="ARBA" id="ARBA00009045"/>
    </source>
</evidence>
<feature type="transmembrane region" description="Helical" evidence="6">
    <location>
        <begin position="43"/>
        <end position="64"/>
    </location>
</feature>
<name>D6X1D9_TRICA</name>
<dbReference type="MEROPS" id="S54.A09"/>
<protein>
    <submittedName>
        <fullName evidence="8">Protein rhomboid-like Protein</fullName>
    </submittedName>
</protein>
<dbReference type="InterPro" id="IPR035952">
    <property type="entry name" value="Rhomboid-like_sf"/>
</dbReference>
<evidence type="ECO:0000256" key="5">
    <source>
        <dbReference type="ARBA" id="ARBA00023136"/>
    </source>
</evidence>
<dbReference type="GO" id="GO:0016020">
    <property type="term" value="C:membrane"/>
    <property type="evidence" value="ECO:0007669"/>
    <property type="project" value="UniProtKB-SubCell"/>
</dbReference>
<dbReference type="FunFam" id="1.20.1540.10:FF:000050">
    <property type="entry name" value="Rhomboid-like protein"/>
    <property type="match status" value="1"/>
</dbReference>
<dbReference type="SUPFAM" id="SSF144091">
    <property type="entry name" value="Rhomboid-like"/>
    <property type="match status" value="1"/>
</dbReference>
<feature type="transmembrane region" description="Helical" evidence="6">
    <location>
        <begin position="96"/>
        <end position="113"/>
    </location>
</feature>
<keyword evidence="5 6" id="KW-0472">Membrane</keyword>
<dbReference type="InParanoid" id="D6X1D9"/>
<dbReference type="KEGG" id="tca:662659"/>
<feature type="transmembrane region" description="Helical" evidence="6">
    <location>
        <begin position="144"/>
        <end position="167"/>
    </location>
</feature>
<feature type="transmembrane region" description="Helical" evidence="6">
    <location>
        <begin position="120"/>
        <end position="138"/>
    </location>
</feature>
<dbReference type="PANTHER" id="PTHR45840">
    <property type="entry name" value="RHOMBOID-RELATED PROTEIN"/>
    <property type="match status" value="1"/>
</dbReference>
<dbReference type="InterPro" id="IPR022764">
    <property type="entry name" value="Peptidase_S54_rhomboid_dom"/>
</dbReference>
<gene>
    <name evidence="8" type="primary">AUGUSTUS-3.0.2_11604</name>
    <name evidence="8" type="ORF">TcasGA2_TC011604</name>
</gene>
<evidence type="ECO:0000259" key="7">
    <source>
        <dbReference type="Pfam" id="PF01694"/>
    </source>
</evidence>
<evidence type="ECO:0000313" key="8">
    <source>
        <dbReference type="EMBL" id="EFA09503.2"/>
    </source>
</evidence>
<feature type="domain" description="Peptidase S54 rhomboid" evidence="7">
    <location>
        <begin position="82"/>
        <end position="224"/>
    </location>
</feature>
<dbReference type="eggNOG" id="KOG2289">
    <property type="taxonomic scope" value="Eukaryota"/>
</dbReference>
<sequence>MPPSQKIQVKLTDPIDPLIETEQVFIPFPLSQEVKKSSQWAAWARNTPFGILSVSVLEIIFYAASDEKTQKLLRFEPHKLTEIWRFVTYMLLHEDWIHLTLNIFMQVLFAYFLEARHGSVRILVLYVTGGITGVLGAACFHPDLVIGASGGVYALLISHISDIFLNFETLNYKIYRSACIGIIVIFDIIYNVLHANFKKEPLISWGAHMIGGLAGLFLGLVLFKQKPSIARTRRLVLFLVGLLLYVILLISLVIITVQIKKCTPKDAIRKRYVYFC</sequence>
<evidence type="ECO:0000256" key="3">
    <source>
        <dbReference type="ARBA" id="ARBA00022692"/>
    </source>
</evidence>
<reference evidence="8 9" key="1">
    <citation type="journal article" date="2008" name="Nature">
        <title>The genome of the model beetle and pest Tribolium castaneum.</title>
        <authorList>
            <consortium name="Tribolium Genome Sequencing Consortium"/>
            <person name="Richards S."/>
            <person name="Gibbs R.A."/>
            <person name="Weinstock G.M."/>
            <person name="Brown S.J."/>
            <person name="Denell R."/>
            <person name="Beeman R.W."/>
            <person name="Gibbs R."/>
            <person name="Beeman R.W."/>
            <person name="Brown S.J."/>
            <person name="Bucher G."/>
            <person name="Friedrich M."/>
            <person name="Grimmelikhuijzen C.J."/>
            <person name="Klingler M."/>
            <person name="Lorenzen M."/>
            <person name="Richards S."/>
            <person name="Roth S."/>
            <person name="Schroder R."/>
            <person name="Tautz D."/>
            <person name="Zdobnov E.M."/>
            <person name="Muzny D."/>
            <person name="Gibbs R.A."/>
            <person name="Weinstock G.M."/>
            <person name="Attaway T."/>
            <person name="Bell S."/>
            <person name="Buhay C.J."/>
            <person name="Chandrabose M.N."/>
            <person name="Chavez D."/>
            <person name="Clerk-Blankenburg K.P."/>
            <person name="Cree A."/>
            <person name="Dao M."/>
            <person name="Davis C."/>
            <person name="Chacko J."/>
            <person name="Dinh H."/>
            <person name="Dugan-Rocha S."/>
            <person name="Fowler G."/>
            <person name="Garner T.T."/>
            <person name="Garnes J."/>
            <person name="Gnirke A."/>
            <person name="Hawes A."/>
            <person name="Hernandez J."/>
            <person name="Hines S."/>
            <person name="Holder M."/>
            <person name="Hume J."/>
            <person name="Jhangiani S.N."/>
            <person name="Joshi V."/>
            <person name="Khan Z.M."/>
            <person name="Jackson L."/>
            <person name="Kovar C."/>
            <person name="Kowis A."/>
            <person name="Lee S."/>
            <person name="Lewis L.R."/>
            <person name="Margolis J."/>
            <person name="Morgan M."/>
            <person name="Nazareth L.V."/>
            <person name="Nguyen N."/>
            <person name="Okwuonu G."/>
            <person name="Parker D."/>
            <person name="Richards S."/>
            <person name="Ruiz S.J."/>
            <person name="Santibanez J."/>
            <person name="Savard J."/>
            <person name="Scherer S.E."/>
            <person name="Schneider B."/>
            <person name="Sodergren E."/>
            <person name="Tautz D."/>
            <person name="Vattahil S."/>
            <person name="Villasana D."/>
            <person name="White C.S."/>
            <person name="Wright R."/>
            <person name="Park Y."/>
            <person name="Beeman R.W."/>
            <person name="Lord J."/>
            <person name="Oppert B."/>
            <person name="Lorenzen M."/>
            <person name="Brown S."/>
            <person name="Wang L."/>
            <person name="Savard J."/>
            <person name="Tautz D."/>
            <person name="Richards S."/>
            <person name="Weinstock G."/>
            <person name="Gibbs R.A."/>
            <person name="Liu Y."/>
            <person name="Worley K."/>
            <person name="Weinstock G."/>
            <person name="Elsik C.G."/>
            <person name="Reese J.T."/>
            <person name="Elhaik E."/>
            <person name="Landan G."/>
            <person name="Graur D."/>
            <person name="Arensburger P."/>
            <person name="Atkinson P."/>
            <person name="Beeman R.W."/>
            <person name="Beidler J."/>
            <person name="Brown S.J."/>
            <person name="Demuth J.P."/>
            <person name="Drury D.W."/>
            <person name="Du Y.Z."/>
            <person name="Fujiwara H."/>
            <person name="Lorenzen M."/>
            <person name="Maselli V."/>
            <person name="Osanai M."/>
            <person name="Park Y."/>
            <person name="Robertson H.M."/>
            <person name="Tu Z."/>
            <person name="Wang J.J."/>
            <person name="Wang S."/>
            <person name="Richards S."/>
            <person name="Song H."/>
            <person name="Zhang L."/>
            <person name="Sodergren E."/>
            <person name="Werner D."/>
            <person name="Stanke M."/>
            <person name="Morgenstern B."/>
            <person name="Solovyev V."/>
            <person name="Kosarev P."/>
            <person name="Brown G."/>
            <person name="Chen H.C."/>
            <person name="Ermolaeva O."/>
            <person name="Hlavina W."/>
            <person name="Kapustin Y."/>
            <person name="Kiryutin B."/>
            <person name="Kitts P."/>
            <person name="Maglott D."/>
            <person name="Pruitt K."/>
            <person name="Sapojnikov V."/>
            <person name="Souvorov A."/>
            <person name="Mackey A.J."/>
            <person name="Waterhouse R.M."/>
            <person name="Wyder S."/>
            <person name="Zdobnov E.M."/>
            <person name="Zdobnov E.M."/>
            <person name="Wyder S."/>
            <person name="Kriventseva E.V."/>
            <person name="Kadowaki T."/>
            <person name="Bork P."/>
            <person name="Aranda M."/>
            <person name="Bao R."/>
            <person name="Beermann A."/>
            <person name="Berns N."/>
            <person name="Bolognesi R."/>
            <person name="Bonneton F."/>
            <person name="Bopp D."/>
            <person name="Brown S.J."/>
            <person name="Bucher G."/>
            <person name="Butts T."/>
            <person name="Chaumot A."/>
            <person name="Denell R.E."/>
            <person name="Ferrier D.E."/>
            <person name="Friedrich M."/>
            <person name="Gordon C.M."/>
            <person name="Jindra M."/>
            <person name="Klingler M."/>
            <person name="Lan Q."/>
            <person name="Lattorff H.M."/>
            <person name="Laudet V."/>
            <person name="von Levetsow C."/>
            <person name="Liu Z."/>
            <person name="Lutz R."/>
            <person name="Lynch J.A."/>
            <person name="da Fonseca R.N."/>
            <person name="Posnien N."/>
            <person name="Reuter R."/>
            <person name="Roth S."/>
            <person name="Savard J."/>
            <person name="Schinko J.B."/>
            <person name="Schmitt C."/>
            <person name="Schoppmeier M."/>
            <person name="Schroder R."/>
            <person name="Shippy T.D."/>
            <person name="Simonnet F."/>
            <person name="Marques-Souza H."/>
            <person name="Tautz D."/>
            <person name="Tomoyasu Y."/>
            <person name="Trauner J."/>
            <person name="Van der Zee M."/>
            <person name="Vervoort M."/>
            <person name="Wittkopp N."/>
            <person name="Wimmer E.A."/>
            <person name="Yang X."/>
            <person name="Jones A.K."/>
            <person name="Sattelle D.B."/>
            <person name="Ebert P.R."/>
            <person name="Nelson D."/>
            <person name="Scott J.G."/>
            <person name="Beeman R.W."/>
            <person name="Muthukrishnan S."/>
            <person name="Kramer K.J."/>
            <person name="Arakane Y."/>
            <person name="Beeman R.W."/>
            <person name="Zhu Q."/>
            <person name="Hogenkamp D."/>
            <person name="Dixit R."/>
            <person name="Oppert B."/>
            <person name="Jiang H."/>
            <person name="Zou Z."/>
            <person name="Marshall J."/>
            <person name="Elpidina E."/>
            <person name="Vinokurov K."/>
            <person name="Oppert C."/>
            <person name="Zou Z."/>
            <person name="Evans J."/>
            <person name="Lu Z."/>
            <person name="Zhao P."/>
            <person name="Sumathipala N."/>
            <person name="Altincicek B."/>
            <person name="Vilcinskas A."/>
            <person name="Williams M."/>
            <person name="Hultmark D."/>
            <person name="Hetru C."/>
            <person name="Jiang H."/>
            <person name="Grimmelikhuijzen C.J."/>
            <person name="Hauser F."/>
            <person name="Cazzamali G."/>
            <person name="Williamson M."/>
            <person name="Park Y."/>
            <person name="Li B."/>
            <person name="Tanaka Y."/>
            <person name="Predel R."/>
            <person name="Neupert S."/>
            <person name="Schachtner J."/>
            <person name="Verleyen P."/>
            <person name="Raible F."/>
            <person name="Bork P."/>
            <person name="Friedrich M."/>
            <person name="Walden K.K."/>
            <person name="Robertson H.M."/>
            <person name="Angeli S."/>
            <person name="Foret S."/>
            <person name="Bucher G."/>
            <person name="Schuetz S."/>
            <person name="Maleszka R."/>
            <person name="Wimmer E.A."/>
            <person name="Beeman R.W."/>
            <person name="Lorenzen M."/>
            <person name="Tomoyasu Y."/>
            <person name="Miller S.C."/>
            <person name="Grossmann D."/>
            <person name="Bucher G."/>
        </authorList>
    </citation>
    <scope>NUCLEOTIDE SEQUENCE [LARGE SCALE GENOMIC DNA]</scope>
    <source>
        <strain evidence="8 9">Georgia GA2</strain>
    </source>
</reference>
<feature type="transmembrane region" description="Helical" evidence="6">
    <location>
        <begin position="205"/>
        <end position="223"/>
    </location>
</feature>
<dbReference type="HOGENOM" id="CLU_093609_0_0_1"/>
<proteinExistence type="inferred from homology"/>
<keyword evidence="3 6" id="KW-0812">Transmembrane</keyword>
<dbReference type="InterPro" id="IPR051739">
    <property type="entry name" value="Rhomboid_IM_Serine_Proteases"/>
</dbReference>
<organism evidence="8 9">
    <name type="scientific">Tribolium castaneum</name>
    <name type="common">Red flour beetle</name>
    <dbReference type="NCBI Taxonomy" id="7070"/>
    <lineage>
        <taxon>Eukaryota</taxon>
        <taxon>Metazoa</taxon>
        <taxon>Ecdysozoa</taxon>
        <taxon>Arthropoda</taxon>
        <taxon>Hexapoda</taxon>
        <taxon>Insecta</taxon>
        <taxon>Pterygota</taxon>
        <taxon>Neoptera</taxon>
        <taxon>Endopterygota</taxon>
        <taxon>Coleoptera</taxon>
        <taxon>Polyphaga</taxon>
        <taxon>Cucujiformia</taxon>
        <taxon>Tenebrionidae</taxon>
        <taxon>Tenebrionidae incertae sedis</taxon>
        <taxon>Tribolium</taxon>
    </lineage>
</organism>
<dbReference type="Proteomes" id="UP000007266">
    <property type="component" value="Linkage group 9"/>
</dbReference>